<evidence type="ECO:0000256" key="1">
    <source>
        <dbReference type="SAM" id="SignalP"/>
    </source>
</evidence>
<dbReference type="AlphaFoldDB" id="A0AAP2DAF7"/>
<gene>
    <name evidence="2" type="ORF">KK078_16935</name>
</gene>
<feature type="signal peptide" evidence="1">
    <location>
        <begin position="1"/>
        <end position="28"/>
    </location>
</feature>
<reference evidence="2 3" key="1">
    <citation type="submission" date="2021-05" db="EMBL/GenBank/DDBJ databases">
        <title>A Polyphasic approach of four new species of the genus Ohtaekwangia: Ohtaekwangia histidinii sp. nov., Ohtaekwangia cretensis sp. nov., Ohtaekwangia indiensis sp. nov., Ohtaekwangia reichenbachii sp. nov. from diverse environment.</title>
        <authorList>
            <person name="Octaviana S."/>
        </authorList>
    </citation>
    <scope>NUCLEOTIDE SEQUENCE [LARGE SCALE GENOMIC DNA]</scope>
    <source>
        <strain evidence="2 3">PWU37</strain>
    </source>
</reference>
<dbReference type="RefSeq" id="WP_254091486.1">
    <property type="nucleotide sequence ID" value="NZ_JAHESC010000024.1"/>
</dbReference>
<name>A0AAP2DAF7_9BACT</name>
<dbReference type="Proteomes" id="UP001319180">
    <property type="component" value="Unassembled WGS sequence"/>
</dbReference>
<evidence type="ECO:0000313" key="3">
    <source>
        <dbReference type="Proteomes" id="UP001319180"/>
    </source>
</evidence>
<evidence type="ECO:0008006" key="4">
    <source>
        <dbReference type="Google" id="ProtNLM"/>
    </source>
</evidence>
<feature type="chain" id="PRO_5042852430" description="DUF5683 domain-containing protein" evidence="1">
    <location>
        <begin position="29"/>
        <end position="205"/>
    </location>
</feature>
<evidence type="ECO:0000313" key="2">
    <source>
        <dbReference type="EMBL" id="MBT1688259.1"/>
    </source>
</evidence>
<organism evidence="2 3">
    <name type="scientific">Dawidia soli</name>
    <dbReference type="NCBI Taxonomy" id="2782352"/>
    <lineage>
        <taxon>Bacteria</taxon>
        <taxon>Pseudomonadati</taxon>
        <taxon>Bacteroidota</taxon>
        <taxon>Cytophagia</taxon>
        <taxon>Cytophagales</taxon>
        <taxon>Chryseotaleaceae</taxon>
        <taxon>Dawidia</taxon>
    </lineage>
</organism>
<protein>
    <recommendedName>
        <fullName evidence="4">DUF5683 domain-containing protein</fullName>
    </recommendedName>
</protein>
<keyword evidence="3" id="KW-1185">Reference proteome</keyword>
<proteinExistence type="predicted"/>
<dbReference type="EMBL" id="JAHESC010000024">
    <property type="protein sequence ID" value="MBT1688259.1"/>
    <property type="molecule type" value="Genomic_DNA"/>
</dbReference>
<sequence>MAIFLRAYPVRSLLTLLFFLSVMPRAYAQLEKVDTTDFTPMQLETLRVFRTSQEARPRGWRLSRDRVRPIGTSRGTDIHLKRMVLLPAFAAPSLNAGSDETRSSGSSSYQICLIVGAGAHVRWERVRYDGYTVEVKKPIGIEPQLLLYRRSGKGTRAFEGVYALSFTFLGYASLGYGYSTNNALTGNDRHMILAGVTVPLEDVLH</sequence>
<accession>A0AAP2DAF7</accession>
<comment type="caution">
    <text evidence="2">The sequence shown here is derived from an EMBL/GenBank/DDBJ whole genome shotgun (WGS) entry which is preliminary data.</text>
</comment>
<keyword evidence="1" id="KW-0732">Signal</keyword>